<dbReference type="NCBIfam" id="NF006159">
    <property type="entry name" value="PRK08303.1"/>
    <property type="match status" value="1"/>
</dbReference>
<dbReference type="EMBL" id="FXZC01000002">
    <property type="protein sequence ID" value="SMX73002.1"/>
    <property type="molecule type" value="Genomic_DNA"/>
</dbReference>
<evidence type="ECO:0000313" key="1">
    <source>
        <dbReference type="EMBL" id="SMX73002.1"/>
    </source>
</evidence>
<dbReference type="PRINTS" id="PR00081">
    <property type="entry name" value="GDHRDH"/>
</dbReference>
<dbReference type="PANTHER" id="PTHR44147">
    <property type="entry name" value="DEHYDROGENASE/REDUCTASE SDR FAMILY MEMBER 1"/>
    <property type="match status" value="1"/>
</dbReference>
<dbReference type="Gene3D" id="3.40.50.720">
    <property type="entry name" value="NAD(P)-binding Rossmann-like Domain"/>
    <property type="match status" value="1"/>
</dbReference>
<reference evidence="1 2" key="1">
    <citation type="submission" date="2017-03" db="EMBL/GenBank/DDBJ databases">
        <authorList>
            <person name="Afonso C.L."/>
            <person name="Miller P.J."/>
            <person name="Scott M.A."/>
            <person name="Spackman E."/>
            <person name="Goraichik I."/>
            <person name="Dimitrov K.M."/>
            <person name="Suarez D.L."/>
            <person name="Swayne D.E."/>
        </authorList>
    </citation>
    <scope>NUCLEOTIDE SEQUENCE [LARGE SCALE GENOMIC DNA]</scope>
    <source>
        <strain evidence="1 2">CIP 102111</strain>
    </source>
</reference>
<organism evidence="1 2">
    <name type="scientific">Brevibacterium casei CIP 102111</name>
    <dbReference type="NCBI Taxonomy" id="1255625"/>
    <lineage>
        <taxon>Bacteria</taxon>
        <taxon>Bacillati</taxon>
        <taxon>Actinomycetota</taxon>
        <taxon>Actinomycetes</taxon>
        <taxon>Micrococcales</taxon>
        <taxon>Brevibacteriaceae</taxon>
        <taxon>Brevibacterium</taxon>
    </lineage>
</organism>
<evidence type="ECO:0000313" key="2">
    <source>
        <dbReference type="Proteomes" id="UP000234333"/>
    </source>
</evidence>
<dbReference type="PANTHER" id="PTHR44147:SF2">
    <property type="entry name" value="DEHYDROGENASE_REDUCTASE SDR FAMILY MEMBER 1"/>
    <property type="match status" value="1"/>
</dbReference>
<dbReference type="SUPFAM" id="SSF51735">
    <property type="entry name" value="NAD(P)-binding Rossmann-fold domains"/>
    <property type="match status" value="1"/>
</dbReference>
<name>A0A2H1IDC9_9MICO</name>
<dbReference type="AlphaFoldDB" id="A0A2H1IDC9"/>
<sequence>MSGIGVQTGRMTDETRPLSGRTAVVAGATRGAGRAIARELGAAGAFVWCTGRSSTDAPSDYGRPETIEGTLELVRAEGGDGEAVVCDHLVADDVAELAERIGARSEHLDILVGDIGGEAYVSWGEPFWRADAVRGMRLVETGLISHLRTARALLPLLTARPGGLHVEITDGTSEYNATHYRESVWLDVTKTAISRLAFGLSHDLAGAEATAVALTPGWLRSEMMLEGFSTTEETWLSDALDPDRSEPPADFAVSETPHMLGRGIAALAADPDRHRFTGRTLSSFDLATTYGLTDLDGSRPDAWGFLKAKDADPDADPLAFR</sequence>
<dbReference type="InterPro" id="IPR002347">
    <property type="entry name" value="SDR_fam"/>
</dbReference>
<dbReference type="Proteomes" id="UP000234333">
    <property type="component" value="Unassembled WGS sequence"/>
</dbReference>
<gene>
    <name evidence="1" type="ORF">BC102111_01109</name>
</gene>
<protein>
    <submittedName>
        <fullName evidence="1">NAD(P)-dependent dehydrogenase, short-chain alcohol dehydrogenase family</fullName>
    </submittedName>
</protein>
<proteinExistence type="predicted"/>
<accession>A0A2H1IDC9</accession>
<dbReference type="InterPro" id="IPR036291">
    <property type="entry name" value="NAD(P)-bd_dom_sf"/>
</dbReference>
<dbReference type="Pfam" id="PF00106">
    <property type="entry name" value="adh_short"/>
    <property type="match status" value="1"/>
</dbReference>